<name>A0A848F7N2_9BURK</name>
<organism evidence="1 2">
    <name type="scientific">Azohydromonas caseinilytica</name>
    <dbReference type="NCBI Taxonomy" id="2728836"/>
    <lineage>
        <taxon>Bacteria</taxon>
        <taxon>Pseudomonadati</taxon>
        <taxon>Pseudomonadota</taxon>
        <taxon>Betaproteobacteria</taxon>
        <taxon>Burkholderiales</taxon>
        <taxon>Sphaerotilaceae</taxon>
        <taxon>Azohydromonas</taxon>
    </lineage>
</organism>
<accession>A0A848F7N2</accession>
<evidence type="ECO:0000313" key="1">
    <source>
        <dbReference type="EMBL" id="NML15178.1"/>
    </source>
</evidence>
<dbReference type="InterPro" id="IPR049708">
    <property type="entry name" value="PP0621-like"/>
</dbReference>
<proteinExistence type="predicted"/>
<reference evidence="1 2" key="1">
    <citation type="submission" date="2020-04" db="EMBL/GenBank/DDBJ databases">
        <title>Azohydromonas sp. isolated from soil.</title>
        <authorList>
            <person name="Dahal R.H."/>
        </authorList>
    </citation>
    <scope>NUCLEOTIDE SEQUENCE [LARGE SCALE GENOMIC DNA]</scope>
    <source>
        <strain evidence="1 2">G-1-1-14</strain>
    </source>
</reference>
<dbReference type="RefSeq" id="WP_169160087.1">
    <property type="nucleotide sequence ID" value="NZ_JABBFW010000005.1"/>
</dbReference>
<protein>
    <submittedName>
        <fullName evidence="1">Uncharacterized protein</fullName>
    </submittedName>
</protein>
<sequence>MKYLLLIAVVVLVLWAMRRASLPPPPPPPPRRPEPPQLEPMVRCSHCGVHLPRSEALMNPDGHAYCCAAHRSAGPRPV</sequence>
<dbReference type="EMBL" id="JABBFW010000005">
    <property type="protein sequence ID" value="NML15178.1"/>
    <property type="molecule type" value="Genomic_DNA"/>
</dbReference>
<dbReference type="AlphaFoldDB" id="A0A848F7N2"/>
<comment type="caution">
    <text evidence="1">The sequence shown here is derived from an EMBL/GenBank/DDBJ whole genome shotgun (WGS) entry which is preliminary data.</text>
</comment>
<dbReference type="NCBIfam" id="NF041023">
    <property type="entry name" value="PP0621_fam"/>
    <property type="match status" value="1"/>
</dbReference>
<dbReference type="Proteomes" id="UP000574067">
    <property type="component" value="Unassembled WGS sequence"/>
</dbReference>
<evidence type="ECO:0000313" key="2">
    <source>
        <dbReference type="Proteomes" id="UP000574067"/>
    </source>
</evidence>
<gene>
    <name evidence="1" type="ORF">HHL10_09320</name>
</gene>
<keyword evidence="2" id="KW-1185">Reference proteome</keyword>